<evidence type="ECO:0000256" key="5">
    <source>
        <dbReference type="ARBA" id="ARBA00022833"/>
    </source>
</evidence>
<dbReference type="GO" id="GO:0005813">
    <property type="term" value="C:centrosome"/>
    <property type="evidence" value="ECO:0007669"/>
    <property type="project" value="TreeGrafter"/>
</dbReference>
<dbReference type="Proteomes" id="UP000314982">
    <property type="component" value="Unassembled WGS sequence"/>
</dbReference>
<dbReference type="Ensembl" id="ENSHHUT00000069486.1">
    <property type="protein sequence ID" value="ENSHHUP00000067222.1"/>
    <property type="gene ID" value="ENSHHUG00000039639.1"/>
</dbReference>
<keyword evidence="3" id="KW-0479">Metal-binding</keyword>
<evidence type="ECO:0000259" key="10">
    <source>
        <dbReference type="PROSITE" id="PS50178"/>
    </source>
</evidence>
<dbReference type="InterPro" id="IPR011011">
    <property type="entry name" value="Znf_FYVE_PHD"/>
</dbReference>
<evidence type="ECO:0000256" key="6">
    <source>
        <dbReference type="ARBA" id="ARBA00025962"/>
    </source>
</evidence>
<dbReference type="SUPFAM" id="SSF57903">
    <property type="entry name" value="FYVE/PHD zinc finger"/>
    <property type="match status" value="1"/>
</dbReference>
<dbReference type="Gene3D" id="3.30.40.10">
    <property type="entry name" value="Zinc/RING finger domain, C3HC4 (zinc finger)"/>
    <property type="match status" value="1"/>
</dbReference>
<dbReference type="InterPro" id="IPR028730">
    <property type="entry name" value="ZFYVE26"/>
</dbReference>
<dbReference type="SMART" id="SM00064">
    <property type="entry name" value="FYVE"/>
    <property type="match status" value="1"/>
</dbReference>
<evidence type="ECO:0000313" key="12">
    <source>
        <dbReference type="Proteomes" id="UP000314982"/>
    </source>
</evidence>
<organism evidence="11 12">
    <name type="scientific">Hucho hucho</name>
    <name type="common">huchen</name>
    <dbReference type="NCBI Taxonomy" id="62062"/>
    <lineage>
        <taxon>Eukaryota</taxon>
        <taxon>Metazoa</taxon>
        <taxon>Chordata</taxon>
        <taxon>Craniata</taxon>
        <taxon>Vertebrata</taxon>
        <taxon>Euteleostomi</taxon>
        <taxon>Actinopterygii</taxon>
        <taxon>Neopterygii</taxon>
        <taxon>Teleostei</taxon>
        <taxon>Protacanthopterygii</taxon>
        <taxon>Salmoniformes</taxon>
        <taxon>Salmonidae</taxon>
        <taxon>Salmoninae</taxon>
        <taxon>Hucho</taxon>
    </lineage>
</organism>
<dbReference type="GO" id="GO:0030496">
    <property type="term" value="C:midbody"/>
    <property type="evidence" value="ECO:0007669"/>
    <property type="project" value="TreeGrafter"/>
</dbReference>
<name>A0A4W5PUH8_9TELE</name>
<dbReference type="AlphaFoldDB" id="A0A4W5PUH8"/>
<dbReference type="GO" id="GO:0008270">
    <property type="term" value="F:zinc ion binding"/>
    <property type="evidence" value="ECO:0007669"/>
    <property type="project" value="UniProtKB-KW"/>
</dbReference>
<comment type="subunit">
    <text evidence="6">Interacts with AP5Z1, AP5B1, AP5S1 and SPG11. Interacts with TTC19 and KIF13A.</text>
</comment>
<keyword evidence="4 8" id="KW-0863">Zinc-finger</keyword>
<evidence type="ECO:0000256" key="9">
    <source>
        <dbReference type="SAM" id="MobiDB-lite"/>
    </source>
</evidence>
<feature type="domain" description="FYVE-type" evidence="10">
    <location>
        <begin position="41"/>
        <end position="103"/>
    </location>
</feature>
<dbReference type="STRING" id="62062.ENSHHUP00000067222"/>
<dbReference type="GO" id="GO:0005765">
    <property type="term" value="C:lysosomal membrane"/>
    <property type="evidence" value="ECO:0007669"/>
    <property type="project" value="TreeGrafter"/>
</dbReference>
<dbReference type="InterPro" id="IPR017455">
    <property type="entry name" value="Znf_FYVE-rel"/>
</dbReference>
<sequence>MHTSSSSSSLDRGSTGRRIQRSPDQFQPPDRAPVRKDWVPDNQQHVCMVCQRERFTMFNRRHHCRRCGRLVCHACSGHKMAVEGCTEEEKEVRVCEQCYSYFHPE</sequence>
<dbReference type="PANTHER" id="PTHR46591:SF1">
    <property type="entry name" value="ZINC FINGER FYVE DOMAIN-CONTAINING PROTEIN 26"/>
    <property type="match status" value="1"/>
</dbReference>
<dbReference type="GO" id="GO:0032465">
    <property type="term" value="P:regulation of cytokinesis"/>
    <property type="evidence" value="ECO:0007669"/>
    <property type="project" value="TreeGrafter"/>
</dbReference>
<dbReference type="InterPro" id="IPR000306">
    <property type="entry name" value="Znf_FYVE"/>
</dbReference>
<accession>A0A4W5PUH8</accession>
<evidence type="ECO:0000256" key="1">
    <source>
        <dbReference type="ARBA" id="ARBA00014373"/>
    </source>
</evidence>
<feature type="region of interest" description="Disordered" evidence="9">
    <location>
        <begin position="1"/>
        <end position="37"/>
    </location>
</feature>
<dbReference type="PANTHER" id="PTHR46591">
    <property type="entry name" value="ZINC FINGER FYVE DOMAIN-CONTAINING PROTEIN 26"/>
    <property type="match status" value="1"/>
</dbReference>
<dbReference type="GO" id="GO:0032266">
    <property type="term" value="F:phosphatidylinositol-3-phosphate binding"/>
    <property type="evidence" value="ECO:0007669"/>
    <property type="project" value="InterPro"/>
</dbReference>
<evidence type="ECO:0000313" key="11">
    <source>
        <dbReference type="Ensembl" id="ENSHHUP00000067222.1"/>
    </source>
</evidence>
<dbReference type="FunFam" id="3.30.40.10:FF:000295">
    <property type="entry name" value="Zinc finger, FYVE domain-containing 26"/>
    <property type="match status" value="1"/>
</dbReference>
<dbReference type="GO" id="GO:0000724">
    <property type="term" value="P:double-strand break repair via homologous recombination"/>
    <property type="evidence" value="ECO:0007669"/>
    <property type="project" value="InterPro"/>
</dbReference>
<keyword evidence="2" id="KW-0597">Phosphoprotein</keyword>
<dbReference type="PROSITE" id="PS50178">
    <property type="entry name" value="ZF_FYVE"/>
    <property type="match status" value="1"/>
</dbReference>
<keyword evidence="12" id="KW-1185">Reference proteome</keyword>
<reference evidence="12" key="1">
    <citation type="submission" date="2018-06" db="EMBL/GenBank/DDBJ databases">
        <title>Genome assembly of Danube salmon.</title>
        <authorList>
            <person name="Macqueen D.J."/>
            <person name="Gundappa M.K."/>
        </authorList>
    </citation>
    <scope>NUCLEOTIDE SEQUENCE [LARGE SCALE GENOMIC DNA]</scope>
</reference>
<reference evidence="11" key="3">
    <citation type="submission" date="2025-09" db="UniProtKB">
        <authorList>
            <consortium name="Ensembl"/>
        </authorList>
    </citation>
    <scope>IDENTIFICATION</scope>
</reference>
<evidence type="ECO:0000256" key="7">
    <source>
        <dbReference type="ARBA" id="ARBA00044939"/>
    </source>
</evidence>
<evidence type="ECO:0000256" key="2">
    <source>
        <dbReference type="ARBA" id="ARBA00022553"/>
    </source>
</evidence>
<reference evidence="11" key="2">
    <citation type="submission" date="2025-08" db="UniProtKB">
        <authorList>
            <consortium name="Ensembl"/>
        </authorList>
    </citation>
    <scope>IDENTIFICATION</scope>
</reference>
<protein>
    <recommendedName>
        <fullName evidence="1">Zinc finger FYVE domain-containing protein 26</fullName>
    </recommendedName>
</protein>
<dbReference type="Pfam" id="PF01363">
    <property type="entry name" value="FYVE"/>
    <property type="match status" value="1"/>
</dbReference>
<dbReference type="GO" id="GO:0007040">
    <property type="term" value="P:lysosome organization"/>
    <property type="evidence" value="ECO:0007669"/>
    <property type="project" value="UniProtKB-ARBA"/>
</dbReference>
<evidence type="ECO:0000256" key="3">
    <source>
        <dbReference type="ARBA" id="ARBA00022723"/>
    </source>
</evidence>
<dbReference type="GeneTree" id="ENSGT00920000149143"/>
<proteinExistence type="predicted"/>
<comment type="function">
    <text evidence="7">Phosphatidylinositol 3-phosphate-binding protein required for the abscission step in cytokinesis: recruited to the midbody during cytokinesis and acts as a regulator of abscission. May also be required for efficient homologous recombination DNA double-strand break repair.</text>
</comment>
<dbReference type="GO" id="GO:0000281">
    <property type="term" value="P:mitotic cytokinesis"/>
    <property type="evidence" value="ECO:0007669"/>
    <property type="project" value="InterPro"/>
</dbReference>
<keyword evidence="5" id="KW-0862">Zinc</keyword>
<evidence type="ECO:0000256" key="8">
    <source>
        <dbReference type="PROSITE-ProRule" id="PRU00091"/>
    </source>
</evidence>
<dbReference type="InterPro" id="IPR013083">
    <property type="entry name" value="Znf_RING/FYVE/PHD"/>
</dbReference>
<evidence type="ECO:0000256" key="4">
    <source>
        <dbReference type="ARBA" id="ARBA00022771"/>
    </source>
</evidence>